<dbReference type="Pfam" id="PF03372">
    <property type="entry name" value="Exo_endo_phos"/>
    <property type="match status" value="1"/>
</dbReference>
<keyword evidence="3" id="KW-0378">Hydrolase</keyword>
<dbReference type="RefSeq" id="WP_015852972.1">
    <property type="nucleotide sequence ID" value="NC_012881.1"/>
</dbReference>
<gene>
    <name evidence="3" type="ordered locus">Desal_3105</name>
</gene>
<dbReference type="OrthoDB" id="5447300at2"/>
<feature type="domain" description="Endonuclease/exonuclease/phosphatase" evidence="2">
    <location>
        <begin position="64"/>
        <end position="335"/>
    </location>
</feature>
<evidence type="ECO:0000256" key="1">
    <source>
        <dbReference type="SAM" id="Phobius"/>
    </source>
</evidence>
<dbReference type="Proteomes" id="UP000002601">
    <property type="component" value="Chromosome"/>
</dbReference>
<keyword evidence="4" id="KW-1185">Reference proteome</keyword>
<dbReference type="InterPro" id="IPR051916">
    <property type="entry name" value="GPI-anchor_lipid_remodeler"/>
</dbReference>
<dbReference type="KEGG" id="dsa:Desal_3105"/>
<dbReference type="HOGENOM" id="CLU_793939_0_0_7"/>
<dbReference type="GO" id="GO:0016020">
    <property type="term" value="C:membrane"/>
    <property type="evidence" value="ECO:0007669"/>
    <property type="project" value="GOC"/>
</dbReference>
<dbReference type="eggNOG" id="COG3568">
    <property type="taxonomic scope" value="Bacteria"/>
</dbReference>
<dbReference type="GO" id="GO:0004519">
    <property type="term" value="F:endonuclease activity"/>
    <property type="evidence" value="ECO:0007669"/>
    <property type="project" value="UniProtKB-KW"/>
</dbReference>
<evidence type="ECO:0000313" key="3">
    <source>
        <dbReference type="EMBL" id="ACS81156.1"/>
    </source>
</evidence>
<dbReference type="GO" id="GO:0004527">
    <property type="term" value="F:exonuclease activity"/>
    <property type="evidence" value="ECO:0007669"/>
    <property type="project" value="UniProtKB-KW"/>
</dbReference>
<keyword evidence="1" id="KW-0812">Transmembrane</keyword>
<keyword evidence="1" id="KW-1133">Transmembrane helix</keyword>
<keyword evidence="1" id="KW-0472">Membrane</keyword>
<feature type="transmembrane region" description="Helical" evidence="1">
    <location>
        <begin position="7"/>
        <end position="25"/>
    </location>
</feature>
<keyword evidence="3" id="KW-0255">Endonuclease</keyword>
<evidence type="ECO:0000313" key="4">
    <source>
        <dbReference type="Proteomes" id="UP000002601"/>
    </source>
</evidence>
<dbReference type="AlphaFoldDB" id="C6C1I1"/>
<evidence type="ECO:0000259" key="2">
    <source>
        <dbReference type="Pfam" id="PF03372"/>
    </source>
</evidence>
<dbReference type="InterPro" id="IPR036691">
    <property type="entry name" value="Endo/exonu/phosph_ase_sf"/>
</dbReference>
<reference evidence="3 4" key="1">
    <citation type="submission" date="2009-06" db="EMBL/GenBank/DDBJ databases">
        <title>Complete sequence of Desulfovibrio salexigens DSM 2638.</title>
        <authorList>
            <consortium name="US DOE Joint Genome Institute"/>
            <person name="Lucas S."/>
            <person name="Copeland A."/>
            <person name="Lapidus A."/>
            <person name="Glavina del Rio T."/>
            <person name="Tice H."/>
            <person name="Bruce D."/>
            <person name="Goodwin L."/>
            <person name="Pitluck S."/>
            <person name="Munk A.C."/>
            <person name="Brettin T."/>
            <person name="Detter J.C."/>
            <person name="Han C."/>
            <person name="Tapia R."/>
            <person name="Larimer F."/>
            <person name="Land M."/>
            <person name="Hauser L."/>
            <person name="Kyrpides N."/>
            <person name="Anderson I."/>
            <person name="Wall J.D."/>
            <person name="Arkin A.P."/>
            <person name="Dehal P."/>
            <person name="Chivian D."/>
            <person name="Giles B."/>
            <person name="Hazen T.C."/>
        </authorList>
    </citation>
    <scope>NUCLEOTIDE SEQUENCE [LARGE SCALE GENOMIC DNA]</scope>
    <source>
        <strain evidence="4">ATCC 14822 / DSM 2638 / NCIMB 8403 / VKM B-1763</strain>
    </source>
</reference>
<keyword evidence="3" id="KW-0269">Exonuclease</keyword>
<dbReference type="SUPFAM" id="SSF56219">
    <property type="entry name" value="DNase I-like"/>
    <property type="match status" value="1"/>
</dbReference>
<dbReference type="EMBL" id="CP001649">
    <property type="protein sequence ID" value="ACS81156.1"/>
    <property type="molecule type" value="Genomic_DNA"/>
</dbReference>
<dbReference type="PANTHER" id="PTHR14859">
    <property type="entry name" value="CALCOFLUOR WHITE HYPERSENSITIVE PROTEIN PRECURSOR"/>
    <property type="match status" value="1"/>
</dbReference>
<dbReference type="STRING" id="526222.Desal_3105"/>
<dbReference type="PANTHER" id="PTHR14859:SF1">
    <property type="entry name" value="PGAP2-INTERACTING PROTEIN"/>
    <property type="match status" value="1"/>
</dbReference>
<dbReference type="InterPro" id="IPR005135">
    <property type="entry name" value="Endo/exonuclease/phosphatase"/>
</dbReference>
<protein>
    <submittedName>
        <fullName evidence="3">Endonuclease/exonuclease/phosphatase</fullName>
    </submittedName>
</protein>
<keyword evidence="3" id="KW-0540">Nuclease</keyword>
<dbReference type="GO" id="GO:0006506">
    <property type="term" value="P:GPI anchor biosynthetic process"/>
    <property type="evidence" value="ECO:0007669"/>
    <property type="project" value="TreeGrafter"/>
</dbReference>
<sequence>MYTLFKFFISVFVFLLILVAGYFLIKWFTNPVYRIGDLRKGQILKFNDETESQEVNGDKLKVLSYNLGFAAGPMQLTLADEHPEDFFTANLDEFINLVREEDANIVLLQEVDLDSKRSWYMNQLQYIMERLGWGYAAPVVDWDMYFPLRKERKITKATVVISKFPIVSNEYTQTSCKPNFENRILNIFYYPLLWKSTMQRVEVEVAGKRVGIYNVHLCVWNRAARVAQAEYLTEWINRESRDVDYLVGGDFNFQAYIRGTPIPEKDLSKPPFINQFRANLAGVSEILSSPDESAEALHKNFTFEERKHRYDFLFYSKGLVLESAEVIDTIASSDHYPVFGSFLFARESF</sequence>
<proteinExistence type="predicted"/>
<dbReference type="Gene3D" id="3.60.10.10">
    <property type="entry name" value="Endonuclease/exonuclease/phosphatase"/>
    <property type="match status" value="1"/>
</dbReference>
<accession>C6C1I1</accession>
<name>C6C1I1_MARSD</name>
<organism evidence="3 4">
    <name type="scientific">Maridesulfovibrio salexigens (strain ATCC 14822 / DSM 2638 / NCIMB 8403 / VKM B-1763)</name>
    <name type="common">Desulfovibrio salexigens</name>
    <dbReference type="NCBI Taxonomy" id="526222"/>
    <lineage>
        <taxon>Bacteria</taxon>
        <taxon>Pseudomonadati</taxon>
        <taxon>Thermodesulfobacteriota</taxon>
        <taxon>Desulfovibrionia</taxon>
        <taxon>Desulfovibrionales</taxon>
        <taxon>Desulfovibrionaceae</taxon>
        <taxon>Maridesulfovibrio</taxon>
    </lineage>
</organism>